<dbReference type="Pfam" id="PF13377">
    <property type="entry name" value="Peripla_BP_3"/>
    <property type="match status" value="1"/>
</dbReference>
<evidence type="ECO:0000313" key="9">
    <source>
        <dbReference type="Proteomes" id="UP000465302"/>
    </source>
</evidence>
<dbReference type="EMBL" id="PDCP01000009">
    <property type="protein sequence ID" value="PEG40694.1"/>
    <property type="molecule type" value="Genomic_DNA"/>
</dbReference>
<sequence length="343" mass="36560">MATIRDVATRAGVAPSSVTRVLSGHPNVSVELRERVLAAVKEVGYKPDLVAAGLRRGYTQTVGVIVNDVLNPVVAQMIDVVESEFRRAGYGVILANSHGQSDNDIENVRLLHQRRVDALLAAFSDDTNPELVTALSALPIPVVLLDREVESNEFSAVVSDHGMGAQMLAEHLVDRGHREIGVISGSLTAYPSRSRVRGLSETLARLGAPLRPEFILAGRGSMEFGIESVGRLMDDPHPPTAIVIGNGNTAAIAGVIGELRRRGVRVGEDIALAASEDGPLLALHTPGITAMARDVEDLARRAATIVLNLLDNKKPAVHTVVLPTRLIVRPSTDWKAPSAVRAS</sequence>
<evidence type="ECO:0000256" key="2">
    <source>
        <dbReference type="ARBA" id="ARBA00023015"/>
    </source>
</evidence>
<evidence type="ECO:0000256" key="1">
    <source>
        <dbReference type="ARBA" id="ARBA00022491"/>
    </source>
</evidence>
<dbReference type="OrthoDB" id="59108at2"/>
<dbReference type="Gene3D" id="1.10.260.40">
    <property type="entry name" value="lambda repressor-like DNA-binding domains"/>
    <property type="match status" value="1"/>
</dbReference>
<keyword evidence="3" id="KW-0238">DNA-binding</keyword>
<dbReference type="InterPro" id="IPR028082">
    <property type="entry name" value="Peripla_BP_I"/>
</dbReference>
<dbReference type="SMART" id="SM00354">
    <property type="entry name" value="HTH_LACI"/>
    <property type="match status" value="1"/>
</dbReference>
<dbReference type="AlphaFoldDB" id="A0A2A7N9X5"/>
<organism evidence="7 8">
    <name type="scientific">Mycolicibacterium agri</name>
    <name type="common">Mycobacterium agri</name>
    <dbReference type="NCBI Taxonomy" id="36811"/>
    <lineage>
        <taxon>Bacteria</taxon>
        <taxon>Bacillati</taxon>
        <taxon>Actinomycetota</taxon>
        <taxon>Actinomycetes</taxon>
        <taxon>Mycobacteriales</taxon>
        <taxon>Mycobacteriaceae</taxon>
        <taxon>Mycolicibacterium</taxon>
    </lineage>
</organism>
<dbReference type="Proteomes" id="UP000220914">
    <property type="component" value="Unassembled WGS sequence"/>
</dbReference>
<comment type="caution">
    <text evidence="7">The sequence shown here is derived from an EMBL/GenBank/DDBJ whole genome shotgun (WGS) entry which is preliminary data.</text>
</comment>
<keyword evidence="8" id="KW-1185">Reference proteome</keyword>
<dbReference type="PANTHER" id="PTHR30146">
    <property type="entry name" value="LACI-RELATED TRANSCRIPTIONAL REPRESSOR"/>
    <property type="match status" value="1"/>
</dbReference>
<evidence type="ECO:0000313" key="7">
    <source>
        <dbReference type="EMBL" id="PEG40694.1"/>
    </source>
</evidence>
<dbReference type="PROSITE" id="PS50932">
    <property type="entry name" value="HTH_LACI_2"/>
    <property type="match status" value="1"/>
</dbReference>
<accession>A0A2A7N9X5</accession>
<dbReference type="Pfam" id="PF00356">
    <property type="entry name" value="LacI"/>
    <property type="match status" value="1"/>
</dbReference>
<evidence type="ECO:0000256" key="3">
    <source>
        <dbReference type="ARBA" id="ARBA00023125"/>
    </source>
</evidence>
<reference evidence="7 8" key="1">
    <citation type="submission" date="2017-10" db="EMBL/GenBank/DDBJ databases">
        <title>The new phylogeny of genus Mycobacterium.</title>
        <authorList>
            <person name="Tortoli E."/>
            <person name="Trovato A."/>
            <person name="Cirillo D.M."/>
        </authorList>
    </citation>
    <scope>NUCLEOTIDE SEQUENCE [LARGE SCALE GENOMIC DNA]</scope>
    <source>
        <strain evidence="7 8">CCUG37673</strain>
    </source>
</reference>
<reference evidence="6" key="3">
    <citation type="submission" date="2020-02" db="EMBL/GenBank/DDBJ databases">
        <authorList>
            <person name="Matsumoto Y."/>
            <person name="Motooka D."/>
            <person name="Nakamura S."/>
        </authorList>
    </citation>
    <scope>NUCLEOTIDE SEQUENCE</scope>
    <source>
        <strain evidence="6">JCM 6377</strain>
    </source>
</reference>
<dbReference type="CDD" id="cd06267">
    <property type="entry name" value="PBP1_LacI_sugar_binding-like"/>
    <property type="match status" value="1"/>
</dbReference>
<protein>
    <submittedName>
        <fullName evidence="6">LacI family transcriptional regulator</fullName>
    </submittedName>
</protein>
<evidence type="ECO:0000313" key="8">
    <source>
        <dbReference type="Proteomes" id="UP000220914"/>
    </source>
</evidence>
<dbReference type="SUPFAM" id="SSF53822">
    <property type="entry name" value="Periplasmic binding protein-like I"/>
    <property type="match status" value="1"/>
</dbReference>
<dbReference type="SUPFAM" id="SSF47413">
    <property type="entry name" value="lambda repressor-like DNA-binding domains"/>
    <property type="match status" value="1"/>
</dbReference>
<proteinExistence type="predicted"/>
<reference evidence="6 9" key="2">
    <citation type="journal article" date="2019" name="Emerg. Microbes Infect.">
        <title>Comprehensive subspecies identification of 175 nontuberculous mycobacteria species based on 7547 genomic profiles.</title>
        <authorList>
            <person name="Matsumoto Y."/>
            <person name="Kinjo T."/>
            <person name="Motooka D."/>
            <person name="Nabeya D."/>
            <person name="Jung N."/>
            <person name="Uechi K."/>
            <person name="Horii T."/>
            <person name="Iida T."/>
            <person name="Fujita J."/>
            <person name="Nakamura S."/>
        </authorList>
    </citation>
    <scope>NUCLEOTIDE SEQUENCE [LARGE SCALE GENOMIC DNA]</scope>
    <source>
        <strain evidence="6 9">JCM 6377</strain>
    </source>
</reference>
<dbReference type="CDD" id="cd01392">
    <property type="entry name" value="HTH_LacI"/>
    <property type="match status" value="1"/>
</dbReference>
<dbReference type="GO" id="GO:0003700">
    <property type="term" value="F:DNA-binding transcription factor activity"/>
    <property type="evidence" value="ECO:0007669"/>
    <property type="project" value="TreeGrafter"/>
</dbReference>
<keyword evidence="1" id="KW-0678">Repressor</keyword>
<dbReference type="GO" id="GO:0000976">
    <property type="term" value="F:transcription cis-regulatory region binding"/>
    <property type="evidence" value="ECO:0007669"/>
    <property type="project" value="TreeGrafter"/>
</dbReference>
<evidence type="ECO:0000259" key="5">
    <source>
        <dbReference type="PROSITE" id="PS50932"/>
    </source>
</evidence>
<dbReference type="PANTHER" id="PTHR30146:SF148">
    <property type="entry name" value="HTH-TYPE TRANSCRIPTIONAL REPRESSOR PURR-RELATED"/>
    <property type="match status" value="1"/>
</dbReference>
<dbReference type="InterPro" id="IPR046335">
    <property type="entry name" value="LacI/GalR-like_sensor"/>
</dbReference>
<feature type="domain" description="HTH lacI-type" evidence="5">
    <location>
        <begin position="2"/>
        <end position="56"/>
    </location>
</feature>
<keyword evidence="4" id="KW-0804">Transcription</keyword>
<dbReference type="Gene3D" id="3.40.50.2300">
    <property type="match status" value="2"/>
</dbReference>
<dbReference type="InterPro" id="IPR010982">
    <property type="entry name" value="Lambda_DNA-bd_dom_sf"/>
</dbReference>
<evidence type="ECO:0000313" key="6">
    <source>
        <dbReference type="EMBL" id="GFG49375.1"/>
    </source>
</evidence>
<name>A0A2A7N9X5_MYCAG</name>
<dbReference type="EMBL" id="BLKS01000001">
    <property type="protein sequence ID" value="GFG49375.1"/>
    <property type="molecule type" value="Genomic_DNA"/>
</dbReference>
<dbReference type="InterPro" id="IPR000843">
    <property type="entry name" value="HTH_LacI"/>
</dbReference>
<dbReference type="RefSeq" id="WP_097939374.1">
    <property type="nucleotide sequence ID" value="NZ_BLKS01000001.1"/>
</dbReference>
<evidence type="ECO:0000256" key="4">
    <source>
        <dbReference type="ARBA" id="ARBA00023163"/>
    </source>
</evidence>
<keyword evidence="2" id="KW-0805">Transcription regulation</keyword>
<gene>
    <name evidence="7" type="ORF">CQY20_07125</name>
    <name evidence="6" type="ORF">MAGR_08160</name>
</gene>
<dbReference type="Proteomes" id="UP000465302">
    <property type="component" value="Unassembled WGS sequence"/>
</dbReference>